<comment type="caution">
    <text evidence="20">The sequence shown here is derived from an EMBL/GenBank/DDBJ whole genome shotgun (WGS) entry which is preliminary data.</text>
</comment>
<comment type="similarity">
    <text evidence="2 15">Belongs to the phenylalanyl-tRNA synthetase beta subunit family. Type 1 subfamily.</text>
</comment>
<dbReference type="InterPro" id="IPR005146">
    <property type="entry name" value="B3/B4_tRNA-bd"/>
</dbReference>
<dbReference type="EMBL" id="PHAH01000019">
    <property type="protein sequence ID" value="PKM88360.1"/>
    <property type="molecule type" value="Genomic_DNA"/>
</dbReference>
<keyword evidence="13 15" id="KW-0030">Aminoacyl-tRNA synthetase</keyword>
<evidence type="ECO:0000256" key="12">
    <source>
        <dbReference type="ARBA" id="ARBA00022917"/>
    </source>
</evidence>
<keyword evidence="9 15" id="KW-0067">ATP-binding</keyword>
<dbReference type="Pfam" id="PF17759">
    <property type="entry name" value="tRNA_synthFbeta"/>
    <property type="match status" value="1"/>
</dbReference>
<dbReference type="InterPro" id="IPR041616">
    <property type="entry name" value="PheRS_beta_core"/>
</dbReference>
<keyword evidence="10 15" id="KW-0460">Magnesium</keyword>
<accession>A0A2N2E0U5</accession>
<evidence type="ECO:0000259" key="18">
    <source>
        <dbReference type="PROSITE" id="PS51447"/>
    </source>
</evidence>
<evidence type="ECO:0000256" key="13">
    <source>
        <dbReference type="ARBA" id="ARBA00023146"/>
    </source>
</evidence>
<evidence type="ECO:0000313" key="21">
    <source>
        <dbReference type="Proteomes" id="UP000233325"/>
    </source>
</evidence>
<dbReference type="InterPro" id="IPR033714">
    <property type="entry name" value="tRNA_bind_bactPheRS"/>
</dbReference>
<keyword evidence="7 15" id="KW-0479">Metal-binding</keyword>
<dbReference type="InterPro" id="IPR036690">
    <property type="entry name" value="Fdx_antiC-bd_sf"/>
</dbReference>
<reference evidence="20 21" key="1">
    <citation type="journal article" date="2017" name="ISME J.">
        <title>Potential for microbial H2 and metal transformations associated with novel bacteria and archaea in deep terrestrial subsurface sediments.</title>
        <authorList>
            <person name="Hernsdorf A.W."/>
            <person name="Amano Y."/>
            <person name="Miyakawa K."/>
            <person name="Ise K."/>
            <person name="Suzuki Y."/>
            <person name="Anantharaman K."/>
            <person name="Probst A."/>
            <person name="Burstein D."/>
            <person name="Thomas B.C."/>
            <person name="Banfield J.F."/>
        </authorList>
    </citation>
    <scope>NUCLEOTIDE SEQUENCE [LARGE SCALE GENOMIC DNA]</scope>
    <source>
        <strain evidence="20">HGW-Falkowbacteria-2</strain>
    </source>
</reference>
<gene>
    <name evidence="15" type="primary">pheT</name>
    <name evidence="20" type="ORF">CVU83_01855</name>
</gene>
<keyword evidence="4 15" id="KW-0963">Cytoplasm</keyword>
<evidence type="ECO:0000256" key="8">
    <source>
        <dbReference type="ARBA" id="ARBA00022741"/>
    </source>
</evidence>
<keyword evidence="8 15" id="KW-0547">Nucleotide-binding</keyword>
<keyword evidence="6 15" id="KW-0436">Ligase</keyword>
<evidence type="ECO:0000256" key="7">
    <source>
        <dbReference type="ARBA" id="ARBA00022723"/>
    </source>
</evidence>
<evidence type="ECO:0000259" key="19">
    <source>
        <dbReference type="PROSITE" id="PS51483"/>
    </source>
</evidence>
<evidence type="ECO:0000313" key="20">
    <source>
        <dbReference type="EMBL" id="PKM88360.1"/>
    </source>
</evidence>
<keyword evidence="11 16" id="KW-0694">RNA-binding</keyword>
<dbReference type="Gene3D" id="3.30.56.10">
    <property type="match status" value="2"/>
</dbReference>
<proteinExistence type="inferred from homology"/>
<evidence type="ECO:0000256" key="6">
    <source>
        <dbReference type="ARBA" id="ARBA00022598"/>
    </source>
</evidence>
<dbReference type="InterPro" id="IPR005147">
    <property type="entry name" value="tRNA_synthase_B5-dom"/>
</dbReference>
<dbReference type="Gene3D" id="3.50.40.10">
    <property type="entry name" value="Phenylalanyl-trna Synthetase, Chain B, domain 3"/>
    <property type="match status" value="1"/>
</dbReference>
<dbReference type="GO" id="GO:0009328">
    <property type="term" value="C:phenylalanine-tRNA ligase complex"/>
    <property type="evidence" value="ECO:0007669"/>
    <property type="project" value="TreeGrafter"/>
</dbReference>
<feature type="domain" description="FDX-ACB" evidence="18">
    <location>
        <begin position="712"/>
        <end position="804"/>
    </location>
</feature>
<dbReference type="InterPro" id="IPR012340">
    <property type="entry name" value="NA-bd_OB-fold"/>
</dbReference>
<dbReference type="SUPFAM" id="SSF56037">
    <property type="entry name" value="PheT/TilS domain"/>
    <property type="match status" value="1"/>
</dbReference>
<dbReference type="PANTHER" id="PTHR10947">
    <property type="entry name" value="PHENYLALANYL-TRNA SYNTHETASE BETA CHAIN AND LEUCINE-RICH REPEAT-CONTAINING PROTEIN 47"/>
    <property type="match status" value="1"/>
</dbReference>
<dbReference type="Proteomes" id="UP000233325">
    <property type="component" value="Unassembled WGS sequence"/>
</dbReference>
<dbReference type="Gene3D" id="3.30.930.10">
    <property type="entry name" value="Bira Bifunctional Protein, Domain 2"/>
    <property type="match status" value="1"/>
</dbReference>
<dbReference type="PROSITE" id="PS50886">
    <property type="entry name" value="TRBD"/>
    <property type="match status" value="1"/>
</dbReference>
<evidence type="ECO:0000256" key="10">
    <source>
        <dbReference type="ARBA" id="ARBA00022842"/>
    </source>
</evidence>
<dbReference type="Pfam" id="PF03483">
    <property type="entry name" value="B3_4"/>
    <property type="match status" value="1"/>
</dbReference>
<evidence type="ECO:0000256" key="1">
    <source>
        <dbReference type="ARBA" id="ARBA00004496"/>
    </source>
</evidence>
<dbReference type="InterPro" id="IPR020825">
    <property type="entry name" value="Phe-tRNA_synthase-like_B3/B4"/>
</dbReference>
<dbReference type="AlphaFoldDB" id="A0A2N2E0U5"/>
<evidence type="ECO:0000256" key="9">
    <source>
        <dbReference type="ARBA" id="ARBA00022840"/>
    </source>
</evidence>
<dbReference type="EC" id="6.1.1.20" evidence="15"/>
<dbReference type="Gene3D" id="2.40.50.140">
    <property type="entry name" value="Nucleic acid-binding proteins"/>
    <property type="match status" value="1"/>
</dbReference>
<dbReference type="SMART" id="SM00896">
    <property type="entry name" value="FDX-ACB"/>
    <property type="match status" value="1"/>
</dbReference>
<comment type="catalytic activity">
    <reaction evidence="14 15">
        <text>tRNA(Phe) + L-phenylalanine + ATP = L-phenylalanyl-tRNA(Phe) + AMP + diphosphate + H(+)</text>
        <dbReference type="Rhea" id="RHEA:19413"/>
        <dbReference type="Rhea" id="RHEA-COMP:9668"/>
        <dbReference type="Rhea" id="RHEA-COMP:9699"/>
        <dbReference type="ChEBI" id="CHEBI:15378"/>
        <dbReference type="ChEBI" id="CHEBI:30616"/>
        <dbReference type="ChEBI" id="CHEBI:33019"/>
        <dbReference type="ChEBI" id="CHEBI:58095"/>
        <dbReference type="ChEBI" id="CHEBI:78442"/>
        <dbReference type="ChEBI" id="CHEBI:78531"/>
        <dbReference type="ChEBI" id="CHEBI:456215"/>
        <dbReference type="EC" id="6.1.1.20"/>
    </reaction>
</comment>
<dbReference type="InterPro" id="IPR045060">
    <property type="entry name" value="Phe-tRNA-ligase_IIc_bsu"/>
</dbReference>
<evidence type="ECO:0000256" key="16">
    <source>
        <dbReference type="PROSITE-ProRule" id="PRU00209"/>
    </source>
</evidence>
<dbReference type="InterPro" id="IPR004532">
    <property type="entry name" value="Phe-tRNA-ligase_IIc_bsu_bact"/>
</dbReference>
<dbReference type="GO" id="GO:0004826">
    <property type="term" value="F:phenylalanine-tRNA ligase activity"/>
    <property type="evidence" value="ECO:0007669"/>
    <property type="project" value="UniProtKB-UniRule"/>
</dbReference>
<organism evidence="20 21">
    <name type="scientific">Candidatus Falkowbacteria bacterium HGW-Falkowbacteria-2</name>
    <dbReference type="NCBI Taxonomy" id="2013769"/>
    <lineage>
        <taxon>Bacteria</taxon>
        <taxon>Candidatus Falkowiibacteriota</taxon>
    </lineage>
</organism>
<dbReference type="SUPFAM" id="SSF55681">
    <property type="entry name" value="Class II aaRS and biotin synthetases"/>
    <property type="match status" value="1"/>
</dbReference>
<feature type="binding site" evidence="15">
    <location>
        <position position="470"/>
    </location>
    <ligand>
        <name>Mg(2+)</name>
        <dbReference type="ChEBI" id="CHEBI:18420"/>
        <note>shared with alpha subunit</note>
    </ligand>
</feature>
<dbReference type="GO" id="GO:0000287">
    <property type="term" value="F:magnesium ion binding"/>
    <property type="evidence" value="ECO:0007669"/>
    <property type="project" value="UniProtKB-UniRule"/>
</dbReference>
<dbReference type="Gene3D" id="3.30.70.380">
    <property type="entry name" value="Ferrodoxin-fold anticodon-binding domain"/>
    <property type="match status" value="1"/>
</dbReference>
<evidence type="ECO:0000256" key="4">
    <source>
        <dbReference type="ARBA" id="ARBA00022490"/>
    </source>
</evidence>
<dbReference type="GO" id="GO:0005524">
    <property type="term" value="F:ATP binding"/>
    <property type="evidence" value="ECO:0007669"/>
    <property type="project" value="UniProtKB-UniRule"/>
</dbReference>
<dbReference type="GO" id="GO:0006432">
    <property type="term" value="P:phenylalanyl-tRNA aminoacylation"/>
    <property type="evidence" value="ECO:0007669"/>
    <property type="project" value="UniProtKB-UniRule"/>
</dbReference>
<evidence type="ECO:0000256" key="15">
    <source>
        <dbReference type="HAMAP-Rule" id="MF_00283"/>
    </source>
</evidence>
<dbReference type="SUPFAM" id="SSF46955">
    <property type="entry name" value="Putative DNA-binding domain"/>
    <property type="match status" value="1"/>
</dbReference>
<dbReference type="HAMAP" id="MF_00283">
    <property type="entry name" value="Phe_tRNA_synth_beta1"/>
    <property type="match status" value="1"/>
</dbReference>
<feature type="binding site" evidence="15">
    <location>
        <position position="466"/>
    </location>
    <ligand>
        <name>Mg(2+)</name>
        <dbReference type="ChEBI" id="CHEBI:18420"/>
        <note>shared with alpha subunit</note>
    </ligand>
</feature>
<comment type="cofactor">
    <cofactor evidence="15">
        <name>Mg(2+)</name>
        <dbReference type="ChEBI" id="CHEBI:18420"/>
    </cofactor>
    <text evidence="15">Binds 2 magnesium ions per tetramer.</text>
</comment>
<comment type="subcellular location">
    <subcellularLocation>
        <location evidence="1 15">Cytoplasm</location>
    </subcellularLocation>
</comment>
<dbReference type="InterPro" id="IPR045864">
    <property type="entry name" value="aa-tRNA-synth_II/BPL/LPL"/>
</dbReference>
<dbReference type="FunFam" id="2.40.50.140:FF:000045">
    <property type="entry name" value="Phenylalanine--tRNA ligase beta subunit"/>
    <property type="match status" value="1"/>
</dbReference>
<dbReference type="Pfam" id="PF03147">
    <property type="entry name" value="FDX-ACB"/>
    <property type="match status" value="1"/>
</dbReference>
<feature type="domain" description="TRNA-binding" evidence="17">
    <location>
        <begin position="41"/>
        <end position="149"/>
    </location>
</feature>
<evidence type="ECO:0000259" key="17">
    <source>
        <dbReference type="PROSITE" id="PS50886"/>
    </source>
</evidence>
<evidence type="ECO:0000256" key="3">
    <source>
        <dbReference type="ARBA" id="ARBA00011209"/>
    </source>
</evidence>
<dbReference type="NCBIfam" id="NF045760">
    <property type="entry name" value="YtpR"/>
    <property type="match status" value="1"/>
</dbReference>
<feature type="binding site" evidence="15">
    <location>
        <position position="469"/>
    </location>
    <ligand>
        <name>Mg(2+)</name>
        <dbReference type="ChEBI" id="CHEBI:18420"/>
        <note>shared with alpha subunit</note>
    </ligand>
</feature>
<keyword evidence="12 15" id="KW-0648">Protein biosynthesis</keyword>
<dbReference type="SMART" id="SM00874">
    <property type="entry name" value="B5"/>
    <property type="match status" value="1"/>
</dbReference>
<sequence>MYLSINWLKDFVKISKKTTPEELASLLTLHTVEVEGWQEQSQTYNNVVVGRVLSVTQHPNADRLRLTKVDIKKETLDIVCGAPNVAVGQKVAVALIGAILPNGLEIKESEIRGEKSYGMICAQDELGLGTDHEGIMVLNDNAKVGQFFADYLNLKDTTLEIDNKSLSNRGDLWGHYGMARELGALLKTPLLPYPQPDEESLKAEGKAELSVKIENKKACSRYIAVKIDNVKMAESPAWIKERLSAVGARPINAIVDITNYVMLECGQPLHAFDATGIKKIGVRYSKLDESLETLDGKERLLPEETIVITNDNEPIALAGVIGGAQSGIKENTESIIIEAATFDAVSVRKATARLNLRTEASMRFEKTLDPHLPEIAWKRAWQLIKEVFPEAKLAGATVDVVNFEMEPVAISVDFSWLKKRLGRDISRKDTVTILERLGFSVTVEGNILLVTPPTWRAVKDVSIKEDILEEVARVIGYNEIPSLPLSATLSLLPENEELKLERKVQDVLSGTGHLTETYNYSFVSESSLTKLNFDVKNYLKLVNPISEQHVYLRQSLLTNMLQNVRTNQFNYPEFGLFEIGRIFLPIAGEYVKDEKGELMPYQGKRVGIVVAGPDGNAVFNRAKGLAELVLSSLWPQARIELTVLENAPLWAEKGQAAAINCDGHEIGFTGRLSTEVTNAFGIKVKVAYVEINFKELLALYLALPAHQYEEAPKYPPVTRDLAFVVDEKILYNDFWKVLIDFHPLIVKAELFDVYQGSGLGEGMKSLAFHLTYQDRERTLTADEIDGIQADLIQRCQELFEAQVRDF</sequence>
<name>A0A2N2E0U5_9BACT</name>
<keyword evidence="5 16" id="KW-0820">tRNA-binding</keyword>
<dbReference type="SMART" id="SM00873">
    <property type="entry name" value="B3_4"/>
    <property type="match status" value="1"/>
</dbReference>
<dbReference type="PROSITE" id="PS51483">
    <property type="entry name" value="B5"/>
    <property type="match status" value="1"/>
</dbReference>
<dbReference type="CDD" id="cd02796">
    <property type="entry name" value="tRNA_bind_bactPheRS"/>
    <property type="match status" value="1"/>
</dbReference>
<comment type="subunit">
    <text evidence="3 15">Tetramer of two alpha and two beta subunits.</text>
</comment>
<dbReference type="Pfam" id="PF01588">
    <property type="entry name" value="tRNA_bind"/>
    <property type="match status" value="1"/>
</dbReference>
<evidence type="ECO:0000256" key="14">
    <source>
        <dbReference type="ARBA" id="ARBA00049255"/>
    </source>
</evidence>
<dbReference type="InterPro" id="IPR002547">
    <property type="entry name" value="tRNA-bd_dom"/>
</dbReference>
<dbReference type="PROSITE" id="PS51447">
    <property type="entry name" value="FDX_ACB"/>
    <property type="match status" value="1"/>
</dbReference>
<dbReference type="InterPro" id="IPR009061">
    <property type="entry name" value="DNA-bd_dom_put_sf"/>
</dbReference>
<dbReference type="PANTHER" id="PTHR10947:SF0">
    <property type="entry name" value="PHENYLALANINE--TRNA LIGASE BETA SUBUNIT"/>
    <property type="match status" value="1"/>
</dbReference>
<dbReference type="NCBIfam" id="TIGR00472">
    <property type="entry name" value="pheT_bact"/>
    <property type="match status" value="1"/>
</dbReference>
<dbReference type="SUPFAM" id="SSF50249">
    <property type="entry name" value="Nucleic acid-binding proteins"/>
    <property type="match status" value="1"/>
</dbReference>
<feature type="domain" description="B5" evidence="19">
    <location>
        <begin position="405"/>
        <end position="482"/>
    </location>
</feature>
<feature type="binding site" evidence="15">
    <location>
        <position position="460"/>
    </location>
    <ligand>
        <name>Mg(2+)</name>
        <dbReference type="ChEBI" id="CHEBI:18420"/>
        <note>shared with alpha subunit</note>
    </ligand>
</feature>
<evidence type="ECO:0000256" key="5">
    <source>
        <dbReference type="ARBA" id="ARBA00022555"/>
    </source>
</evidence>
<evidence type="ECO:0000256" key="11">
    <source>
        <dbReference type="ARBA" id="ARBA00022884"/>
    </source>
</evidence>
<dbReference type="GO" id="GO:0000049">
    <property type="term" value="F:tRNA binding"/>
    <property type="evidence" value="ECO:0007669"/>
    <property type="project" value="UniProtKB-UniRule"/>
</dbReference>
<dbReference type="InterPro" id="IPR005121">
    <property type="entry name" value="Fdx_antiC-bd"/>
</dbReference>
<protein>
    <recommendedName>
        <fullName evidence="15">Phenylalanine--tRNA ligase beta subunit</fullName>
        <ecNumber evidence="15">6.1.1.20</ecNumber>
    </recommendedName>
    <alternativeName>
        <fullName evidence="15">Phenylalanyl-tRNA synthetase beta subunit</fullName>
        <shortName evidence="15">PheRS</shortName>
    </alternativeName>
</protein>
<dbReference type="SUPFAM" id="SSF54991">
    <property type="entry name" value="Anticodon-binding domain of PheRS"/>
    <property type="match status" value="1"/>
</dbReference>
<dbReference type="Pfam" id="PF03484">
    <property type="entry name" value="B5"/>
    <property type="match status" value="1"/>
</dbReference>
<evidence type="ECO:0000256" key="2">
    <source>
        <dbReference type="ARBA" id="ARBA00008653"/>
    </source>
</evidence>